<evidence type="ECO:0000256" key="3">
    <source>
        <dbReference type="ARBA" id="ARBA00022679"/>
    </source>
</evidence>
<dbReference type="Gene3D" id="3.30.70.1400">
    <property type="entry name" value="Aminomethyltransferase beta-barrel domains"/>
    <property type="match status" value="1"/>
</dbReference>
<evidence type="ECO:0000256" key="6">
    <source>
        <dbReference type="PIRSR" id="PIRSR006487-1"/>
    </source>
</evidence>
<dbReference type="Gene3D" id="2.40.30.110">
    <property type="entry name" value="Aminomethyltransferase beta-barrel domains"/>
    <property type="match status" value="1"/>
</dbReference>
<dbReference type="SUPFAM" id="SSF101790">
    <property type="entry name" value="Aminomethyltransferase beta-barrel domain"/>
    <property type="match status" value="1"/>
</dbReference>
<dbReference type="GO" id="GO:0005960">
    <property type="term" value="C:glycine cleavage complex"/>
    <property type="evidence" value="ECO:0007669"/>
    <property type="project" value="InterPro"/>
</dbReference>
<dbReference type="GO" id="GO:0004047">
    <property type="term" value="F:aminomethyltransferase activity"/>
    <property type="evidence" value="ECO:0007669"/>
    <property type="project" value="UniProtKB-UniRule"/>
</dbReference>
<evidence type="ECO:0000256" key="4">
    <source>
        <dbReference type="ARBA" id="ARBA00047665"/>
    </source>
</evidence>
<dbReference type="PANTHER" id="PTHR43757:SF2">
    <property type="entry name" value="AMINOMETHYLTRANSFERASE, MITOCHONDRIAL"/>
    <property type="match status" value="1"/>
</dbReference>
<accession>A0A7G2D9Z7</accession>
<comment type="catalytic activity">
    <reaction evidence="4 5">
        <text>N(6)-[(R)-S(8)-aminomethyldihydrolipoyl]-L-lysyl-[protein] + (6S)-5,6,7,8-tetrahydrofolate = N(6)-[(R)-dihydrolipoyl]-L-lysyl-[protein] + (6R)-5,10-methylene-5,6,7,8-tetrahydrofolate + NH4(+)</text>
        <dbReference type="Rhea" id="RHEA:16945"/>
        <dbReference type="Rhea" id="RHEA-COMP:10475"/>
        <dbReference type="Rhea" id="RHEA-COMP:10492"/>
        <dbReference type="ChEBI" id="CHEBI:15636"/>
        <dbReference type="ChEBI" id="CHEBI:28938"/>
        <dbReference type="ChEBI" id="CHEBI:57453"/>
        <dbReference type="ChEBI" id="CHEBI:83100"/>
        <dbReference type="ChEBI" id="CHEBI:83143"/>
        <dbReference type="EC" id="2.1.2.10"/>
    </reaction>
</comment>
<dbReference type="EC" id="2.1.2.10" evidence="5"/>
<dbReference type="Proteomes" id="UP000516304">
    <property type="component" value="Chromosome TIRI35C"/>
</dbReference>
<keyword evidence="9" id="KW-0489">Methyltransferase</keyword>
<dbReference type="FunFam" id="2.40.30.110:FF:000003">
    <property type="entry name" value="Aminomethyltransferase"/>
    <property type="match status" value="1"/>
</dbReference>
<dbReference type="Gene3D" id="3.30.1360.120">
    <property type="entry name" value="Probable tRNA modification gtpase trme, domain 1"/>
    <property type="match status" value="1"/>
</dbReference>
<dbReference type="InterPro" id="IPR029043">
    <property type="entry name" value="GcvT/YgfZ_C"/>
</dbReference>
<dbReference type="SUPFAM" id="SSF103025">
    <property type="entry name" value="Folate-binding domain"/>
    <property type="match status" value="1"/>
</dbReference>
<keyword evidence="2 5" id="KW-0032">Aminotransferase</keyword>
<dbReference type="GO" id="GO:0032259">
    <property type="term" value="P:methylation"/>
    <property type="evidence" value="ECO:0007669"/>
    <property type="project" value="UniProtKB-KW"/>
</dbReference>
<dbReference type="AlphaFoldDB" id="A0A7G2D9Z7"/>
<evidence type="ECO:0000256" key="2">
    <source>
        <dbReference type="ARBA" id="ARBA00022576"/>
    </source>
</evidence>
<dbReference type="InterPro" id="IPR006222">
    <property type="entry name" value="GCVT_N"/>
</dbReference>
<dbReference type="HAMAP" id="MF_00259">
    <property type="entry name" value="GcvT"/>
    <property type="match status" value="1"/>
</dbReference>
<evidence type="ECO:0000259" key="8">
    <source>
        <dbReference type="Pfam" id="PF08669"/>
    </source>
</evidence>
<sequence>MLITVIHAIGKGYNAQSQLSTVIAMVKRVHIFDWHKEHAKKVEVFAGWEMPIWYSSIKDEHLAVRNGVAIFDVSHMGEFIFRGKDALEFLQYVTTNDISKPPAISGTYTLVLNERGAVKDETLVFNMGNDTYMMVCDSDAFEKLEAWFNAIKKGIEKFGNLDLEIENKTYDMVMFSIQGPKARDLAKDLFGIDINELWWFQAKEVELDGIKMLLSRSGYTGENGFEVYFEDANPYHPDESKRGEPEKALHVWKTILEAGEKYGIKPAGLGARDTLRLEAGYTLYGNETKELQLLSTDIDEVTPLQANLDFAIFWDKEFIGKDALLKQRERGLGRKMVHFKMLEKGIPREGYKVLANGEVIGEVTSGTSSPLLGIGIGIAFVKEEYARPGVELEIEIRGKPKKAMAVAPPFYDPKKYGAFREE</sequence>
<dbReference type="InterPro" id="IPR013977">
    <property type="entry name" value="GcvT_C"/>
</dbReference>
<dbReference type="InterPro" id="IPR022903">
    <property type="entry name" value="GcvT_bac"/>
</dbReference>
<dbReference type="NCBIfam" id="NF001567">
    <property type="entry name" value="PRK00389.1"/>
    <property type="match status" value="1"/>
</dbReference>
<evidence type="ECO:0000259" key="7">
    <source>
        <dbReference type="Pfam" id="PF01571"/>
    </source>
</evidence>
<dbReference type="Pfam" id="PF08669">
    <property type="entry name" value="GCV_T_C"/>
    <property type="match status" value="1"/>
</dbReference>
<proteinExistence type="inferred from homology"/>
<dbReference type="Gene3D" id="4.10.1250.10">
    <property type="entry name" value="Aminomethyltransferase fragment"/>
    <property type="match status" value="1"/>
</dbReference>
<dbReference type="NCBIfam" id="TIGR00528">
    <property type="entry name" value="gcvT"/>
    <property type="match status" value="1"/>
</dbReference>
<name>A0A7G2D9Z7_9EURY</name>
<keyword evidence="3 5" id="KW-0808">Transferase</keyword>
<evidence type="ECO:0000256" key="1">
    <source>
        <dbReference type="ARBA" id="ARBA00008609"/>
    </source>
</evidence>
<dbReference type="KEGG" id="tcq:TIRI35C_1982"/>
<dbReference type="Pfam" id="PF01571">
    <property type="entry name" value="GCV_T"/>
    <property type="match status" value="1"/>
</dbReference>
<protein>
    <recommendedName>
        <fullName evidence="5">Probable aminomethyltransferase</fullName>
        <ecNumber evidence="5">2.1.2.10</ecNumber>
    </recommendedName>
    <alternativeName>
        <fullName evidence="5">Glycine cleavage system T protein</fullName>
    </alternativeName>
</protein>
<dbReference type="PIRSF" id="PIRSF006487">
    <property type="entry name" value="GcvT"/>
    <property type="match status" value="1"/>
</dbReference>
<dbReference type="GO" id="GO:0008168">
    <property type="term" value="F:methyltransferase activity"/>
    <property type="evidence" value="ECO:0007669"/>
    <property type="project" value="UniProtKB-KW"/>
</dbReference>
<dbReference type="GO" id="GO:0019464">
    <property type="term" value="P:glycine decarboxylation via glycine cleavage system"/>
    <property type="evidence" value="ECO:0007669"/>
    <property type="project" value="UniProtKB-UniRule"/>
</dbReference>
<feature type="domain" description="GCVT N-terminal" evidence="7">
    <location>
        <begin position="32"/>
        <end position="316"/>
    </location>
</feature>
<dbReference type="InterPro" id="IPR006223">
    <property type="entry name" value="GcvT"/>
</dbReference>
<dbReference type="PANTHER" id="PTHR43757">
    <property type="entry name" value="AMINOMETHYLTRANSFERASE"/>
    <property type="match status" value="1"/>
</dbReference>
<comment type="subunit">
    <text evidence="5">The glycine cleavage system is composed of four proteins: P, T, L and H.</text>
</comment>
<keyword evidence="10" id="KW-1185">Reference proteome</keyword>
<gene>
    <name evidence="5 9" type="primary">gcvT</name>
    <name evidence="9" type="ORF">TIRI35C_1982</name>
</gene>
<comment type="similarity">
    <text evidence="1 5">Belongs to the GcvT family.</text>
</comment>
<feature type="domain" description="Aminomethyltransferase C-terminal" evidence="8">
    <location>
        <begin position="334"/>
        <end position="412"/>
    </location>
</feature>
<reference evidence="9 10" key="1">
    <citation type="submission" date="2020-09" db="EMBL/GenBank/DDBJ databases">
        <authorList>
            <person name="Courtine D."/>
        </authorList>
    </citation>
    <scope>NUCLEOTIDE SEQUENCE [LARGE SCALE GENOMIC DNA]</scope>
    <source>
        <strain evidence="9 10">IRI35c</strain>
    </source>
</reference>
<dbReference type="InterPro" id="IPR028896">
    <property type="entry name" value="GcvT/YgfZ/DmdA"/>
</dbReference>
<evidence type="ECO:0000313" key="9">
    <source>
        <dbReference type="EMBL" id="CAD5245136.1"/>
    </source>
</evidence>
<dbReference type="InterPro" id="IPR027266">
    <property type="entry name" value="TrmE/GcvT-like"/>
</dbReference>
<evidence type="ECO:0000313" key="10">
    <source>
        <dbReference type="Proteomes" id="UP000516304"/>
    </source>
</evidence>
<dbReference type="GO" id="GO:0008483">
    <property type="term" value="F:transaminase activity"/>
    <property type="evidence" value="ECO:0007669"/>
    <property type="project" value="UniProtKB-KW"/>
</dbReference>
<dbReference type="EMBL" id="LR881183">
    <property type="protein sequence ID" value="CAD5245136.1"/>
    <property type="molecule type" value="Genomic_DNA"/>
</dbReference>
<evidence type="ECO:0000256" key="5">
    <source>
        <dbReference type="HAMAP-Rule" id="MF_00259"/>
    </source>
</evidence>
<comment type="function">
    <text evidence="5">The glycine cleavage system catalyzes the degradation of glycine.</text>
</comment>
<organism evidence="9 10">
    <name type="scientific">Thermococcus camini</name>
    <dbReference type="NCBI Taxonomy" id="2016373"/>
    <lineage>
        <taxon>Archaea</taxon>
        <taxon>Methanobacteriati</taxon>
        <taxon>Methanobacteriota</taxon>
        <taxon>Thermococci</taxon>
        <taxon>Thermococcales</taxon>
        <taxon>Thermococcaceae</taxon>
        <taxon>Thermococcus</taxon>
    </lineage>
</organism>
<feature type="binding site" evidence="6">
    <location>
        <position position="226"/>
    </location>
    <ligand>
        <name>substrate</name>
    </ligand>
</feature>